<dbReference type="CDD" id="cd06222">
    <property type="entry name" value="RNase_H_like"/>
    <property type="match status" value="1"/>
</dbReference>
<feature type="domain" description="DUF4283" evidence="1">
    <location>
        <begin position="14"/>
        <end position="74"/>
    </location>
</feature>
<dbReference type="PANTHER" id="PTHR47723:SF19">
    <property type="entry name" value="POLYNUCLEOTIDYL TRANSFERASE, RIBONUCLEASE H-LIKE SUPERFAMILY PROTEIN"/>
    <property type="match status" value="1"/>
</dbReference>
<sequence length="217" mass="25175">LQFYPLVNRNEGPAQWVNGLVGQFLEKSPNFSLFQKATNLLWGKQGGVEVRFLRPKLYQTLFLNQETRDWYIDRATPMRKHLDCANVCIVVVVEDEIQGSIMVELEKGVLIEVIWLPPKSTFRGGVLRDHDGNWILRFNRRLGKCSVYEAKLWDILDGVSLVQGRQHDRILLLQNVENWSIEHIPREENVEANHIAKLAFDREEGLQLYVASPFDSF</sequence>
<keyword evidence="3" id="KW-1185">Reference proteome</keyword>
<organism evidence="2 3">
    <name type="scientific">Gossypium davidsonii</name>
    <name type="common">Davidson's cotton</name>
    <name type="synonym">Gossypium klotzschianum subsp. davidsonii</name>
    <dbReference type="NCBI Taxonomy" id="34287"/>
    <lineage>
        <taxon>Eukaryota</taxon>
        <taxon>Viridiplantae</taxon>
        <taxon>Streptophyta</taxon>
        <taxon>Embryophyta</taxon>
        <taxon>Tracheophyta</taxon>
        <taxon>Spermatophyta</taxon>
        <taxon>Magnoliopsida</taxon>
        <taxon>eudicotyledons</taxon>
        <taxon>Gunneridae</taxon>
        <taxon>Pentapetalae</taxon>
        <taxon>rosids</taxon>
        <taxon>malvids</taxon>
        <taxon>Malvales</taxon>
        <taxon>Malvaceae</taxon>
        <taxon>Malvoideae</taxon>
        <taxon>Gossypium</taxon>
    </lineage>
</organism>
<dbReference type="PANTHER" id="PTHR47723">
    <property type="entry name" value="OS05G0353850 PROTEIN"/>
    <property type="match status" value="1"/>
</dbReference>
<comment type="caution">
    <text evidence="2">The sequence shown here is derived from an EMBL/GenBank/DDBJ whole genome shotgun (WGS) entry which is preliminary data.</text>
</comment>
<dbReference type="Proteomes" id="UP000593561">
    <property type="component" value="Unassembled WGS sequence"/>
</dbReference>
<dbReference type="EMBL" id="JABFAC010000002">
    <property type="protein sequence ID" value="MBA0606632.1"/>
    <property type="molecule type" value="Genomic_DNA"/>
</dbReference>
<protein>
    <recommendedName>
        <fullName evidence="1">DUF4283 domain-containing protein</fullName>
    </recommendedName>
</protein>
<feature type="non-terminal residue" evidence="2">
    <location>
        <position position="217"/>
    </location>
</feature>
<evidence type="ECO:0000259" key="1">
    <source>
        <dbReference type="Pfam" id="PF14111"/>
    </source>
</evidence>
<dbReference type="AlphaFoldDB" id="A0A7J8QZU1"/>
<name>A0A7J8QZU1_GOSDV</name>
<accession>A0A7J8QZU1</accession>
<proteinExistence type="predicted"/>
<dbReference type="InterPro" id="IPR044730">
    <property type="entry name" value="RNase_H-like_dom_plant"/>
</dbReference>
<dbReference type="InterPro" id="IPR053151">
    <property type="entry name" value="RNase_H-like"/>
</dbReference>
<gene>
    <name evidence="2" type="ORF">Godav_019071</name>
</gene>
<evidence type="ECO:0000313" key="2">
    <source>
        <dbReference type="EMBL" id="MBA0606632.1"/>
    </source>
</evidence>
<reference evidence="2 3" key="1">
    <citation type="journal article" date="2019" name="Genome Biol. Evol.">
        <title>Insights into the evolution of the New World diploid cottons (Gossypium, subgenus Houzingenia) based on genome sequencing.</title>
        <authorList>
            <person name="Grover C.E."/>
            <person name="Arick M.A. 2nd"/>
            <person name="Thrash A."/>
            <person name="Conover J.L."/>
            <person name="Sanders W.S."/>
            <person name="Peterson D.G."/>
            <person name="Frelichowski J.E."/>
            <person name="Scheffler J.A."/>
            <person name="Scheffler B.E."/>
            <person name="Wendel J.F."/>
        </authorList>
    </citation>
    <scope>NUCLEOTIDE SEQUENCE [LARGE SCALE GENOMIC DNA]</scope>
    <source>
        <strain evidence="2">27</strain>
        <tissue evidence="2">Leaf</tissue>
    </source>
</reference>
<dbReference type="InterPro" id="IPR025558">
    <property type="entry name" value="DUF4283"/>
</dbReference>
<evidence type="ECO:0000313" key="3">
    <source>
        <dbReference type="Proteomes" id="UP000593561"/>
    </source>
</evidence>
<dbReference type="Pfam" id="PF14111">
    <property type="entry name" value="DUF4283"/>
    <property type="match status" value="1"/>
</dbReference>